<dbReference type="Proteomes" id="UP001497457">
    <property type="component" value="Unassembled WGS sequence"/>
</dbReference>
<organism evidence="4 5">
    <name type="scientific">Urochloa decumbens</name>
    <dbReference type="NCBI Taxonomy" id="240449"/>
    <lineage>
        <taxon>Eukaryota</taxon>
        <taxon>Viridiplantae</taxon>
        <taxon>Streptophyta</taxon>
        <taxon>Embryophyta</taxon>
        <taxon>Tracheophyta</taxon>
        <taxon>Spermatophyta</taxon>
        <taxon>Magnoliopsida</taxon>
        <taxon>Liliopsida</taxon>
        <taxon>Poales</taxon>
        <taxon>Poaceae</taxon>
        <taxon>PACMAD clade</taxon>
        <taxon>Panicoideae</taxon>
        <taxon>Panicodae</taxon>
        <taxon>Paniceae</taxon>
        <taxon>Melinidinae</taxon>
        <taxon>Urochloa</taxon>
    </lineage>
</organism>
<evidence type="ECO:0000313" key="5">
    <source>
        <dbReference type="Proteomes" id="UP001497457"/>
    </source>
</evidence>
<evidence type="ECO:0000259" key="2">
    <source>
        <dbReference type="Pfam" id="PF07762"/>
    </source>
</evidence>
<dbReference type="InterPro" id="IPR011676">
    <property type="entry name" value="DUF1618"/>
</dbReference>
<dbReference type="Pfam" id="PF07762">
    <property type="entry name" value="DUF1618"/>
    <property type="match status" value="1"/>
</dbReference>
<evidence type="ECO:0000256" key="1">
    <source>
        <dbReference type="SAM" id="MobiDB-lite"/>
    </source>
</evidence>
<dbReference type="PANTHER" id="PTHR33074">
    <property type="entry name" value="EXPRESSED PROTEIN-RELATED"/>
    <property type="match status" value="1"/>
</dbReference>
<accession>A0ABC9GTU3</accession>
<gene>
    <name evidence="3" type="ORF">URODEC1_LOCUS110266</name>
    <name evidence="4" type="ORF">URODEC1_LOCUS119675</name>
</gene>
<sequence length="489" mass="55015">MRWIEELLRTLTMSSTDGSAASKETKPSWSRRPRTGSRRPSHVLLNVEAVVGTHQNRTTAVTFNRNEALIQVSFVLKPPPQPSIVYVASDDLNPFVGPVVLFSVDDLLLLRVNIGRKEGHLHLKHNHDYYVYRSAAVCPSLHLLASPSDRVFHRDDVGLLRRPPDGRYVVAALMDIGRNDVYELQLYHSEMRTWTTRKVPVQPPQWDPLPKNIPVHCGVLLRHYTSAVVAIGGEGGTMAWVDLWRSILLCDVLLPNPSLRGVPIPLPSRQMSLNDGLGVKLDFAPHSRGISFNRDKGCLMLVHLEQHESPPFIHAATRGLHGEIQVHDWEVTTWSNTKMSDSLEDWHEERTVQASNITIDARMLMKGSDRLPCRVPSPQDHSNDEAIASAAAAQAQQLDLHNLSVCQPTLCPNGEDSVVYLVAREKYLHPKAWFLAVDMKNQGTLKHVAYIGNQDHLFCHRIYCLSRISKYTNPKMRLLKSSTTDDLGN</sequence>
<dbReference type="AlphaFoldDB" id="A0ABC9GTU3"/>
<reference evidence="4" key="1">
    <citation type="submission" date="2024-10" db="EMBL/GenBank/DDBJ databases">
        <authorList>
            <person name="Ryan C."/>
        </authorList>
    </citation>
    <scope>NUCLEOTIDE SEQUENCE [LARGE SCALE GENOMIC DNA]</scope>
</reference>
<dbReference type="Proteomes" id="UP001497457">
    <property type="component" value="Chromosome 7b"/>
</dbReference>
<dbReference type="EMBL" id="CAXIPR030000461">
    <property type="protein sequence ID" value="CAM0146040.1"/>
    <property type="molecule type" value="Genomic_DNA"/>
</dbReference>
<evidence type="ECO:0000313" key="3">
    <source>
        <dbReference type="EMBL" id="CAL5083976.1"/>
    </source>
</evidence>
<dbReference type="PANTHER" id="PTHR33074:SF72">
    <property type="entry name" value="DUF1618 DOMAIN-CONTAINING PROTEIN"/>
    <property type="match status" value="1"/>
</dbReference>
<feature type="compositionally biased region" description="Basic residues" evidence="1">
    <location>
        <begin position="29"/>
        <end position="38"/>
    </location>
</feature>
<proteinExistence type="predicted"/>
<keyword evidence="5" id="KW-1185">Reference proteome</keyword>
<evidence type="ECO:0000313" key="4">
    <source>
        <dbReference type="EMBL" id="CAM0146040.1"/>
    </source>
</evidence>
<feature type="domain" description="DUF1618" evidence="2">
    <location>
        <begin position="240"/>
        <end position="420"/>
    </location>
</feature>
<feature type="region of interest" description="Disordered" evidence="1">
    <location>
        <begin position="14"/>
        <end position="38"/>
    </location>
</feature>
<dbReference type="EMBL" id="OZ075117">
    <property type="protein sequence ID" value="CAL5083976.1"/>
    <property type="molecule type" value="Genomic_DNA"/>
</dbReference>
<name>A0ABC9GTU3_9POAL</name>
<protein>
    <recommendedName>
        <fullName evidence="2">DUF1618 domain-containing protein</fullName>
    </recommendedName>
</protein>